<name>A0AAV5IM29_9ROSI</name>
<sequence length="33" mass="3612">MNSTVVKPPLVRLSKGTREERPTQRSGGDGKET</sequence>
<dbReference type="AlphaFoldDB" id="A0AAV5IM29"/>
<dbReference type="EMBL" id="BPVZ01000014">
    <property type="protein sequence ID" value="GKU99756.1"/>
    <property type="molecule type" value="Genomic_DNA"/>
</dbReference>
<feature type="region of interest" description="Disordered" evidence="1">
    <location>
        <begin position="1"/>
        <end position="33"/>
    </location>
</feature>
<evidence type="ECO:0000313" key="2">
    <source>
        <dbReference type="EMBL" id="GKU99756.1"/>
    </source>
</evidence>
<evidence type="ECO:0008006" key="4">
    <source>
        <dbReference type="Google" id="ProtNLM"/>
    </source>
</evidence>
<evidence type="ECO:0000313" key="3">
    <source>
        <dbReference type="Proteomes" id="UP001054252"/>
    </source>
</evidence>
<accession>A0AAV5IM29</accession>
<gene>
    <name evidence="2" type="ORF">SLEP1_g12555</name>
</gene>
<organism evidence="2 3">
    <name type="scientific">Rubroshorea leprosula</name>
    <dbReference type="NCBI Taxonomy" id="152421"/>
    <lineage>
        <taxon>Eukaryota</taxon>
        <taxon>Viridiplantae</taxon>
        <taxon>Streptophyta</taxon>
        <taxon>Embryophyta</taxon>
        <taxon>Tracheophyta</taxon>
        <taxon>Spermatophyta</taxon>
        <taxon>Magnoliopsida</taxon>
        <taxon>eudicotyledons</taxon>
        <taxon>Gunneridae</taxon>
        <taxon>Pentapetalae</taxon>
        <taxon>rosids</taxon>
        <taxon>malvids</taxon>
        <taxon>Malvales</taxon>
        <taxon>Dipterocarpaceae</taxon>
        <taxon>Rubroshorea</taxon>
    </lineage>
</organism>
<evidence type="ECO:0000256" key="1">
    <source>
        <dbReference type="SAM" id="MobiDB-lite"/>
    </source>
</evidence>
<protein>
    <recommendedName>
        <fullName evidence="4">Photosystem II phosphoprotein</fullName>
    </recommendedName>
</protein>
<feature type="compositionally biased region" description="Basic and acidic residues" evidence="1">
    <location>
        <begin position="16"/>
        <end position="33"/>
    </location>
</feature>
<proteinExistence type="predicted"/>
<reference evidence="2 3" key="1">
    <citation type="journal article" date="2021" name="Commun. Biol.">
        <title>The genome of Shorea leprosula (Dipterocarpaceae) highlights the ecological relevance of drought in aseasonal tropical rainforests.</title>
        <authorList>
            <person name="Ng K.K.S."/>
            <person name="Kobayashi M.J."/>
            <person name="Fawcett J.A."/>
            <person name="Hatakeyama M."/>
            <person name="Paape T."/>
            <person name="Ng C.H."/>
            <person name="Ang C.C."/>
            <person name="Tnah L.H."/>
            <person name="Lee C.T."/>
            <person name="Nishiyama T."/>
            <person name="Sese J."/>
            <person name="O'Brien M.J."/>
            <person name="Copetti D."/>
            <person name="Mohd Noor M.I."/>
            <person name="Ong R.C."/>
            <person name="Putra M."/>
            <person name="Sireger I.Z."/>
            <person name="Indrioko S."/>
            <person name="Kosugi Y."/>
            <person name="Izuno A."/>
            <person name="Isagi Y."/>
            <person name="Lee S.L."/>
            <person name="Shimizu K.K."/>
        </authorList>
    </citation>
    <scope>NUCLEOTIDE SEQUENCE [LARGE SCALE GENOMIC DNA]</scope>
    <source>
        <strain evidence="2">214</strain>
    </source>
</reference>
<dbReference type="Proteomes" id="UP001054252">
    <property type="component" value="Unassembled WGS sequence"/>
</dbReference>
<keyword evidence="3" id="KW-1185">Reference proteome</keyword>
<comment type="caution">
    <text evidence="2">The sequence shown here is derived from an EMBL/GenBank/DDBJ whole genome shotgun (WGS) entry which is preliminary data.</text>
</comment>